<protein>
    <submittedName>
        <fullName evidence="1">Uncharacterized protein</fullName>
    </submittedName>
</protein>
<dbReference type="Proteomes" id="UP000712600">
    <property type="component" value="Unassembled WGS sequence"/>
</dbReference>
<gene>
    <name evidence="1" type="ORF">F2Q69_00048239</name>
</gene>
<sequence>MTTPEHLPPLLPAIPGHHPCGGGWLGPAVLRWNLAASFEETPGEGDTAPDLAAIPSLTYDLPWSNCTSNVPLTPGIRNNFTSVGFSTSGFSSN</sequence>
<organism evidence="1 2">
    <name type="scientific">Brassica cretica</name>
    <name type="common">Mustard</name>
    <dbReference type="NCBI Taxonomy" id="69181"/>
    <lineage>
        <taxon>Eukaryota</taxon>
        <taxon>Viridiplantae</taxon>
        <taxon>Streptophyta</taxon>
        <taxon>Embryophyta</taxon>
        <taxon>Tracheophyta</taxon>
        <taxon>Spermatophyta</taxon>
        <taxon>Magnoliopsida</taxon>
        <taxon>eudicotyledons</taxon>
        <taxon>Gunneridae</taxon>
        <taxon>Pentapetalae</taxon>
        <taxon>rosids</taxon>
        <taxon>malvids</taxon>
        <taxon>Brassicales</taxon>
        <taxon>Brassicaceae</taxon>
        <taxon>Brassiceae</taxon>
        <taxon>Brassica</taxon>
    </lineage>
</organism>
<comment type="caution">
    <text evidence="1">The sequence shown here is derived from an EMBL/GenBank/DDBJ whole genome shotgun (WGS) entry which is preliminary data.</text>
</comment>
<proteinExistence type="predicted"/>
<name>A0A8S9PPM9_BRACR</name>
<dbReference type="EMBL" id="QGKX02001347">
    <property type="protein sequence ID" value="KAF3523154.1"/>
    <property type="molecule type" value="Genomic_DNA"/>
</dbReference>
<dbReference type="AlphaFoldDB" id="A0A8S9PPM9"/>
<evidence type="ECO:0000313" key="1">
    <source>
        <dbReference type="EMBL" id="KAF3523154.1"/>
    </source>
</evidence>
<reference evidence="1" key="1">
    <citation type="submission" date="2019-12" db="EMBL/GenBank/DDBJ databases">
        <title>Genome sequencing and annotation of Brassica cretica.</title>
        <authorList>
            <person name="Studholme D.J."/>
            <person name="Sarris P."/>
        </authorList>
    </citation>
    <scope>NUCLEOTIDE SEQUENCE</scope>
    <source>
        <strain evidence="1">PFS-109/04</strain>
        <tissue evidence="1">Leaf</tissue>
    </source>
</reference>
<accession>A0A8S9PPM9</accession>
<evidence type="ECO:0000313" key="2">
    <source>
        <dbReference type="Proteomes" id="UP000712600"/>
    </source>
</evidence>